<dbReference type="EMBL" id="JXSQ01000003">
    <property type="protein sequence ID" value="KIP53422.1"/>
    <property type="molecule type" value="Genomic_DNA"/>
</dbReference>
<dbReference type="InterPro" id="IPR001900">
    <property type="entry name" value="RNase_II/R"/>
</dbReference>
<dbReference type="Proteomes" id="UP000032120">
    <property type="component" value="Unassembled WGS sequence"/>
</dbReference>
<accession>A0A0D0IQY2</accession>
<feature type="domain" description="RNB" evidence="1">
    <location>
        <begin position="51"/>
        <end position="382"/>
    </location>
</feature>
<dbReference type="InterPro" id="IPR040596">
    <property type="entry name" value="RNase_II_C_S1"/>
</dbReference>
<dbReference type="PANTHER" id="PTHR23355:SF42">
    <property type="entry name" value="RIBONUCLEASE II, CHLOROPLASTIC_MITOCHONDRIAL"/>
    <property type="match status" value="1"/>
</dbReference>
<dbReference type="AlphaFoldDB" id="A0A0D0IQY2"/>
<comment type="caution">
    <text evidence="2">The sequence shown here is derived from an EMBL/GenBank/DDBJ whole genome shotgun (WGS) entry which is preliminary data.</text>
</comment>
<name>A0A0D0IQY2_9MICO</name>
<evidence type="ECO:0000259" key="1">
    <source>
        <dbReference type="SMART" id="SM00955"/>
    </source>
</evidence>
<organism evidence="2 3">
    <name type="scientific">Leucobacter komagatae</name>
    <dbReference type="NCBI Taxonomy" id="55969"/>
    <lineage>
        <taxon>Bacteria</taxon>
        <taxon>Bacillati</taxon>
        <taxon>Actinomycetota</taxon>
        <taxon>Actinomycetes</taxon>
        <taxon>Micrococcales</taxon>
        <taxon>Microbacteriaceae</taxon>
        <taxon>Leucobacter</taxon>
    </lineage>
</organism>
<dbReference type="GO" id="GO:0003723">
    <property type="term" value="F:RNA binding"/>
    <property type="evidence" value="ECO:0007669"/>
    <property type="project" value="InterPro"/>
</dbReference>
<proteinExistence type="predicted"/>
<gene>
    <name evidence="2" type="ORF">SD72_04210</name>
</gene>
<dbReference type="GO" id="GO:0000175">
    <property type="term" value="F:3'-5'-RNA exonuclease activity"/>
    <property type="evidence" value="ECO:0007669"/>
    <property type="project" value="TreeGrafter"/>
</dbReference>
<dbReference type="PANTHER" id="PTHR23355">
    <property type="entry name" value="RIBONUCLEASE"/>
    <property type="match status" value="1"/>
</dbReference>
<dbReference type="Pfam" id="PF18614">
    <property type="entry name" value="RNase_II_C_S1"/>
    <property type="match status" value="1"/>
</dbReference>
<dbReference type="GO" id="GO:0000932">
    <property type="term" value="C:P-body"/>
    <property type="evidence" value="ECO:0007669"/>
    <property type="project" value="TreeGrafter"/>
</dbReference>
<evidence type="ECO:0000313" key="3">
    <source>
        <dbReference type="Proteomes" id="UP000032120"/>
    </source>
</evidence>
<reference evidence="2 3" key="1">
    <citation type="submission" date="2015-01" db="EMBL/GenBank/DDBJ databases">
        <title>Draft genome sequence of Leucobacter komagatae strain VKM ST2845.</title>
        <authorList>
            <person name="Karlyshev A.V."/>
            <person name="Kudryashova E.B."/>
        </authorList>
    </citation>
    <scope>NUCLEOTIDE SEQUENCE [LARGE SCALE GENOMIC DNA]</scope>
    <source>
        <strain evidence="2 3">VKM ST2845</strain>
    </source>
</reference>
<dbReference type="SUPFAM" id="SSF50249">
    <property type="entry name" value="Nucleic acid-binding proteins"/>
    <property type="match status" value="1"/>
</dbReference>
<dbReference type="GO" id="GO:0006402">
    <property type="term" value="P:mRNA catabolic process"/>
    <property type="evidence" value="ECO:0007669"/>
    <property type="project" value="TreeGrafter"/>
</dbReference>
<sequence>MPARRTHLAPETTHGALAASLTALREKNDVADNFPPEVTAEAEHAAAPTPPLDLREVDFVTLDPLESRDLDQAFHIERTADGFVLRYAIADVPGFVVPGGALDAEARRRGQTLYLPDGSVPLHPRELSEGRASLLPDEDRSAFVWTIPVDADGAAAFEGGSAAAARVERALVRSRAKLDYVGAQRRIDAGEASGPLALLGEFAALRIAQEERRGGASLNMADEEIVRDDTGYRIERRFPLPVEEWNSQLSLLTGMFAGSLMLDAGIGILRTMSAPDAKSLAEFRERVAVLGVPWREGISYGEYLRELPRGTPQAAAVLHAASSLFRGADYAAFGVSRDGEIVPAPAQPEQAAIAAPYAHVTAPLRRLVDRWGLVICEALSAGEPVPEWALASLAEVPSLMRSSSGLASRLGSAALDRVEAALVRDRVGETFRVVVIESQGGSARVQITDPPITTRCPDPDGVLAAGTVATVRVTQVDVATGSVELEPAMPAAAASQQV</sequence>
<dbReference type="SMART" id="SM00955">
    <property type="entry name" value="RNB"/>
    <property type="match status" value="1"/>
</dbReference>
<evidence type="ECO:0000313" key="2">
    <source>
        <dbReference type="EMBL" id="KIP53422.1"/>
    </source>
</evidence>
<keyword evidence="3" id="KW-1185">Reference proteome</keyword>
<dbReference type="OrthoDB" id="5800376at2"/>
<dbReference type="Pfam" id="PF00773">
    <property type="entry name" value="RNB"/>
    <property type="match status" value="1"/>
</dbReference>
<dbReference type="RefSeq" id="WP_042543159.1">
    <property type="nucleotide sequence ID" value="NZ_JXSQ01000003.1"/>
</dbReference>
<dbReference type="InterPro" id="IPR050180">
    <property type="entry name" value="RNR_Ribonuclease"/>
</dbReference>
<protein>
    <submittedName>
        <fullName evidence="2">Ribonuclease II</fullName>
    </submittedName>
</protein>
<dbReference type="InterPro" id="IPR012340">
    <property type="entry name" value="NA-bd_OB-fold"/>
</dbReference>